<dbReference type="Proteomes" id="UP000553888">
    <property type="component" value="Unassembled WGS sequence"/>
</dbReference>
<comment type="caution">
    <text evidence="2">The sequence shown here is derived from an EMBL/GenBank/DDBJ whole genome shotgun (WGS) entry which is preliminary data.</text>
</comment>
<dbReference type="Pfam" id="PF16571">
    <property type="entry name" value="FBP_C"/>
    <property type="match status" value="1"/>
</dbReference>
<evidence type="ECO:0000313" key="2">
    <source>
        <dbReference type="EMBL" id="NYG97500.1"/>
    </source>
</evidence>
<dbReference type="EMBL" id="JACBZY010000001">
    <property type="protein sequence ID" value="NYG97500.1"/>
    <property type="molecule type" value="Genomic_DNA"/>
</dbReference>
<dbReference type="InterPro" id="IPR032330">
    <property type="entry name" value="EF-G-binding_C"/>
</dbReference>
<dbReference type="RefSeq" id="WP_179564212.1">
    <property type="nucleotide sequence ID" value="NZ_JACBZY010000001.1"/>
</dbReference>
<evidence type="ECO:0000313" key="3">
    <source>
        <dbReference type="Proteomes" id="UP000553888"/>
    </source>
</evidence>
<evidence type="ECO:0000259" key="1">
    <source>
        <dbReference type="Pfam" id="PF16571"/>
    </source>
</evidence>
<proteinExistence type="predicted"/>
<reference evidence="2 3" key="1">
    <citation type="submission" date="2020-07" db="EMBL/GenBank/DDBJ databases">
        <title>Sequencing the genomes of 1000 actinobacteria strains.</title>
        <authorList>
            <person name="Klenk H.-P."/>
        </authorList>
    </citation>
    <scope>NUCLEOTIDE SEQUENCE [LARGE SCALE GENOMIC DNA]</scope>
    <source>
        <strain evidence="2 3">DSM 23141</strain>
    </source>
</reference>
<organism evidence="2 3">
    <name type="scientific">Schumannella luteola</name>
    <dbReference type="NCBI Taxonomy" id="472059"/>
    <lineage>
        <taxon>Bacteria</taxon>
        <taxon>Bacillati</taxon>
        <taxon>Actinomycetota</taxon>
        <taxon>Actinomycetes</taxon>
        <taxon>Micrococcales</taxon>
        <taxon>Microbacteriaceae</taxon>
        <taxon>Schumannella</taxon>
    </lineage>
</organism>
<sequence>MLPIDEKALRASFVNASRKEVSSLTLPELDEIDFGQLDYLGWRDRKLARRAYLVLSVPDDTAPDGQGLVGVLLRQADAAPRSRAQCSWCQDVRLPNDVVFFSAKRAGAAGRKGDTLGTLLCSEFECSANVRTPPPPAYIGYDIEAARQERMLRLAEHAANFARAVTAEA</sequence>
<gene>
    <name evidence="2" type="ORF">BJ979_000126</name>
</gene>
<feature type="domain" description="Elongation factor G-binding protein C-terminal treble-clef zinc-finger" evidence="1">
    <location>
        <begin position="9"/>
        <end position="165"/>
    </location>
</feature>
<name>A0A852Y7Z1_9MICO</name>
<accession>A0A852Y7Z1</accession>
<keyword evidence="3" id="KW-1185">Reference proteome</keyword>
<dbReference type="AlphaFoldDB" id="A0A852Y7Z1"/>
<protein>
    <recommendedName>
        <fullName evidence="1">Elongation factor G-binding protein C-terminal treble-clef zinc-finger domain-containing protein</fullName>
    </recommendedName>
</protein>